<comment type="caution">
    <text evidence="1">The sequence shown here is derived from an EMBL/GenBank/DDBJ whole genome shotgun (WGS) entry which is preliminary data.</text>
</comment>
<dbReference type="EMBL" id="CM023472">
    <property type="protein sequence ID" value="KAH7959359.1"/>
    <property type="molecule type" value="Genomic_DNA"/>
</dbReference>
<organism evidence="1 2">
    <name type="scientific">Dermacentor silvarum</name>
    <name type="common">Tick</name>
    <dbReference type="NCBI Taxonomy" id="543639"/>
    <lineage>
        <taxon>Eukaryota</taxon>
        <taxon>Metazoa</taxon>
        <taxon>Ecdysozoa</taxon>
        <taxon>Arthropoda</taxon>
        <taxon>Chelicerata</taxon>
        <taxon>Arachnida</taxon>
        <taxon>Acari</taxon>
        <taxon>Parasitiformes</taxon>
        <taxon>Ixodida</taxon>
        <taxon>Ixodoidea</taxon>
        <taxon>Ixodidae</taxon>
        <taxon>Rhipicephalinae</taxon>
        <taxon>Dermacentor</taxon>
    </lineage>
</organism>
<evidence type="ECO:0000313" key="2">
    <source>
        <dbReference type="Proteomes" id="UP000821865"/>
    </source>
</evidence>
<gene>
    <name evidence="1" type="ORF">HPB49_010532</name>
</gene>
<evidence type="ECO:0000313" key="1">
    <source>
        <dbReference type="EMBL" id="KAH7959359.1"/>
    </source>
</evidence>
<reference evidence="1" key="1">
    <citation type="submission" date="2020-05" db="EMBL/GenBank/DDBJ databases">
        <title>Large-scale comparative analyses of tick genomes elucidate their genetic diversity and vector capacities.</title>
        <authorList>
            <person name="Jia N."/>
            <person name="Wang J."/>
            <person name="Shi W."/>
            <person name="Du L."/>
            <person name="Sun Y."/>
            <person name="Zhan W."/>
            <person name="Jiang J."/>
            <person name="Wang Q."/>
            <person name="Zhang B."/>
            <person name="Ji P."/>
            <person name="Sakyi L.B."/>
            <person name="Cui X."/>
            <person name="Yuan T."/>
            <person name="Jiang B."/>
            <person name="Yang W."/>
            <person name="Lam T.T.-Y."/>
            <person name="Chang Q."/>
            <person name="Ding S."/>
            <person name="Wang X."/>
            <person name="Zhu J."/>
            <person name="Ruan X."/>
            <person name="Zhao L."/>
            <person name="Wei J."/>
            <person name="Que T."/>
            <person name="Du C."/>
            <person name="Cheng J."/>
            <person name="Dai P."/>
            <person name="Han X."/>
            <person name="Huang E."/>
            <person name="Gao Y."/>
            <person name="Liu J."/>
            <person name="Shao H."/>
            <person name="Ye R."/>
            <person name="Li L."/>
            <person name="Wei W."/>
            <person name="Wang X."/>
            <person name="Wang C."/>
            <person name="Yang T."/>
            <person name="Huo Q."/>
            <person name="Li W."/>
            <person name="Guo W."/>
            <person name="Chen H."/>
            <person name="Zhou L."/>
            <person name="Ni X."/>
            <person name="Tian J."/>
            <person name="Zhou Y."/>
            <person name="Sheng Y."/>
            <person name="Liu T."/>
            <person name="Pan Y."/>
            <person name="Xia L."/>
            <person name="Li J."/>
            <person name="Zhao F."/>
            <person name="Cao W."/>
        </authorList>
    </citation>
    <scope>NUCLEOTIDE SEQUENCE</scope>
    <source>
        <strain evidence="1">Dsil-2018</strain>
    </source>
</reference>
<name>A0ACB8D4F9_DERSI</name>
<sequence>MPCTGLSNTHYDGQSPVAELTWWRQVAEEASVKNSASSTPQSGGSSQQPSSGGNDGVMAVAEVGKPGKIVLLSPGQLLNDTGAYRVSGDERVRKAAGFEIAYDYYFKACPLPLENVAVSFFNLLKPASIRYTRALDNPSCSRNAQPQDPSVPNNNFKSMTKKSMPLILATSFLIILIVCIAVCISGICWERTRRLVASRMSSGGPVEPSDMTARNAAAGDSGMSAYGNDKYMI</sequence>
<dbReference type="Proteomes" id="UP000821865">
    <property type="component" value="Chromosome 3"/>
</dbReference>
<keyword evidence="2" id="KW-1185">Reference proteome</keyword>
<protein>
    <submittedName>
        <fullName evidence="1">Uncharacterized protein</fullName>
    </submittedName>
</protein>
<proteinExistence type="predicted"/>
<accession>A0ACB8D4F9</accession>